<keyword evidence="3" id="KW-1185">Reference proteome</keyword>
<feature type="non-terminal residue" evidence="2">
    <location>
        <position position="1"/>
    </location>
</feature>
<protein>
    <recommendedName>
        <fullName evidence="4">G protein-coupled receptor</fullName>
    </recommendedName>
</protein>
<dbReference type="EMBL" id="BTSY01000002">
    <property type="protein sequence ID" value="GMT12997.1"/>
    <property type="molecule type" value="Genomic_DNA"/>
</dbReference>
<evidence type="ECO:0000256" key="1">
    <source>
        <dbReference type="SAM" id="Phobius"/>
    </source>
</evidence>
<gene>
    <name evidence="2" type="ORF">PFISCL1PPCAC_4294</name>
</gene>
<evidence type="ECO:0000313" key="2">
    <source>
        <dbReference type="EMBL" id="GMT12997.1"/>
    </source>
</evidence>
<proteinExistence type="predicted"/>
<feature type="non-terminal residue" evidence="2">
    <location>
        <position position="89"/>
    </location>
</feature>
<evidence type="ECO:0000313" key="3">
    <source>
        <dbReference type="Proteomes" id="UP001432322"/>
    </source>
</evidence>
<evidence type="ECO:0008006" key="4">
    <source>
        <dbReference type="Google" id="ProtNLM"/>
    </source>
</evidence>
<organism evidence="2 3">
    <name type="scientific">Pristionchus fissidentatus</name>
    <dbReference type="NCBI Taxonomy" id="1538716"/>
    <lineage>
        <taxon>Eukaryota</taxon>
        <taxon>Metazoa</taxon>
        <taxon>Ecdysozoa</taxon>
        <taxon>Nematoda</taxon>
        <taxon>Chromadorea</taxon>
        <taxon>Rhabditida</taxon>
        <taxon>Rhabditina</taxon>
        <taxon>Diplogasteromorpha</taxon>
        <taxon>Diplogasteroidea</taxon>
        <taxon>Neodiplogasteridae</taxon>
        <taxon>Pristionchus</taxon>
    </lineage>
</organism>
<accession>A0AAV5V0C9</accession>
<dbReference type="AlphaFoldDB" id="A0AAV5V0C9"/>
<sequence length="89" mass="10273">RAAFIWTITLLLGFGRLFGSHNFDRFISVCSFISICVTFLLYTITLVYFKVMKAEYRREIPVSVVRTTLSSFLLCATDSASSFIFFYLE</sequence>
<comment type="caution">
    <text evidence="2">The sequence shown here is derived from an EMBL/GenBank/DDBJ whole genome shotgun (WGS) entry which is preliminary data.</text>
</comment>
<feature type="transmembrane region" description="Helical" evidence="1">
    <location>
        <begin position="29"/>
        <end position="49"/>
    </location>
</feature>
<reference evidence="2" key="1">
    <citation type="submission" date="2023-10" db="EMBL/GenBank/DDBJ databases">
        <title>Genome assembly of Pristionchus species.</title>
        <authorList>
            <person name="Yoshida K."/>
            <person name="Sommer R.J."/>
        </authorList>
    </citation>
    <scope>NUCLEOTIDE SEQUENCE</scope>
    <source>
        <strain evidence="2">RS5133</strain>
    </source>
</reference>
<dbReference type="Proteomes" id="UP001432322">
    <property type="component" value="Unassembled WGS sequence"/>
</dbReference>
<keyword evidence="1" id="KW-0472">Membrane</keyword>
<keyword evidence="1" id="KW-1133">Transmembrane helix</keyword>
<keyword evidence="1" id="KW-0812">Transmembrane</keyword>
<name>A0AAV5V0C9_9BILA</name>